<evidence type="ECO:0000313" key="4">
    <source>
        <dbReference type="EMBL" id="SDN06254.1"/>
    </source>
</evidence>
<evidence type="ECO:0000313" key="5">
    <source>
        <dbReference type="Proteomes" id="UP000187651"/>
    </source>
</evidence>
<protein>
    <submittedName>
        <fullName evidence="4">Uncharacterized protein</fullName>
    </submittedName>
</protein>
<keyword evidence="2" id="KW-0472">Membrane</keyword>
<evidence type="ECO:0000256" key="2">
    <source>
        <dbReference type="SAM" id="Phobius"/>
    </source>
</evidence>
<reference evidence="5" key="1">
    <citation type="submission" date="2016-10" db="EMBL/GenBank/DDBJ databases">
        <authorList>
            <person name="Varghese N."/>
            <person name="Submissions S."/>
        </authorList>
    </citation>
    <scope>NUCLEOTIDE SEQUENCE [LARGE SCALE GENOMIC DNA]</scope>
    <source>
        <strain evidence="5">M83</strain>
    </source>
</reference>
<feature type="region of interest" description="Disordered" evidence="1">
    <location>
        <begin position="156"/>
        <end position="185"/>
    </location>
</feature>
<feature type="signal peptide" evidence="3">
    <location>
        <begin position="1"/>
        <end position="25"/>
    </location>
</feature>
<evidence type="ECO:0000256" key="3">
    <source>
        <dbReference type="SAM" id="SignalP"/>
    </source>
</evidence>
<gene>
    <name evidence="4" type="ORF">SAMN05216544_1763</name>
</gene>
<evidence type="ECO:0000256" key="1">
    <source>
        <dbReference type="SAM" id="MobiDB-lite"/>
    </source>
</evidence>
<name>A0A1G9YAT9_9FIRM</name>
<keyword evidence="2" id="KW-0812">Transmembrane</keyword>
<dbReference type="RefSeq" id="WP_074521816.1">
    <property type="nucleotide sequence ID" value="NZ_FNHZ01000005.1"/>
</dbReference>
<keyword evidence="3" id="KW-0732">Signal</keyword>
<dbReference type="OrthoDB" id="10008255at2"/>
<feature type="chain" id="PRO_5010339719" evidence="3">
    <location>
        <begin position="26"/>
        <end position="227"/>
    </location>
</feature>
<dbReference type="AlphaFoldDB" id="A0A1G9YAT9"/>
<accession>A0A1G9YAT9</accession>
<dbReference type="EMBL" id="FNHZ01000005">
    <property type="protein sequence ID" value="SDN06254.1"/>
    <property type="molecule type" value="Genomic_DNA"/>
</dbReference>
<keyword evidence="5" id="KW-1185">Reference proteome</keyword>
<sequence length="227" mass="23629">MFLKKLGAILATAIFSLSLIVSVKAASLTADEQAIISALANNSISAGYTTQVTNYFLRDDVDVSSSDATTVINYINNAVSVAGSATKVSELTSAQKSALLDDLTAACSVLGLSVSVDSTSDIIVITDSSGNTVAVADYSDGTLATTNVNNYYTTNNYNNSSDNSGNTTNNYTTTGSSSSSSGSTSQSAVIKQTGIDLTITYSVIFVLVIVLAVCSYFTFKKDPTERQ</sequence>
<proteinExistence type="predicted"/>
<organism evidence="4 5">
    <name type="scientific">Lachnospira pectinoschiza</name>
    <dbReference type="NCBI Taxonomy" id="28052"/>
    <lineage>
        <taxon>Bacteria</taxon>
        <taxon>Bacillati</taxon>
        <taxon>Bacillota</taxon>
        <taxon>Clostridia</taxon>
        <taxon>Lachnospirales</taxon>
        <taxon>Lachnospiraceae</taxon>
        <taxon>Lachnospira</taxon>
    </lineage>
</organism>
<keyword evidence="2" id="KW-1133">Transmembrane helix</keyword>
<dbReference type="Proteomes" id="UP000187651">
    <property type="component" value="Unassembled WGS sequence"/>
</dbReference>
<feature type="transmembrane region" description="Helical" evidence="2">
    <location>
        <begin position="199"/>
        <end position="219"/>
    </location>
</feature>